<dbReference type="AlphaFoldDB" id="A0A6L6XVE8"/>
<dbReference type="EMBL" id="WSEK01000004">
    <property type="protein sequence ID" value="MVQ50647.1"/>
    <property type="molecule type" value="Genomic_DNA"/>
</dbReference>
<dbReference type="Pfam" id="PF12802">
    <property type="entry name" value="MarR_2"/>
    <property type="match status" value="1"/>
</dbReference>
<evidence type="ECO:0000313" key="3">
    <source>
        <dbReference type="Proteomes" id="UP000473525"/>
    </source>
</evidence>
<dbReference type="SMART" id="SM00347">
    <property type="entry name" value="HTH_MARR"/>
    <property type="match status" value="1"/>
</dbReference>
<reference evidence="2 3" key="1">
    <citation type="submission" date="2019-12" db="EMBL/GenBank/DDBJ databases">
        <authorList>
            <person name="Huq M.A."/>
        </authorList>
    </citation>
    <scope>NUCLEOTIDE SEQUENCE [LARGE SCALE GENOMIC DNA]</scope>
    <source>
        <strain evidence="2 3">MAH-18</strain>
    </source>
</reference>
<accession>A0A6L6XVE8</accession>
<dbReference type="Proteomes" id="UP000473525">
    <property type="component" value="Unassembled WGS sequence"/>
</dbReference>
<dbReference type="SUPFAM" id="SSF46785">
    <property type="entry name" value="Winged helix' DNA-binding domain"/>
    <property type="match status" value="1"/>
</dbReference>
<keyword evidence="3" id="KW-1185">Reference proteome</keyword>
<dbReference type="GO" id="GO:0006950">
    <property type="term" value="P:response to stress"/>
    <property type="evidence" value="ECO:0007669"/>
    <property type="project" value="TreeGrafter"/>
</dbReference>
<dbReference type="InterPro" id="IPR036390">
    <property type="entry name" value="WH_DNA-bd_sf"/>
</dbReference>
<dbReference type="PANTHER" id="PTHR33164:SF57">
    <property type="entry name" value="MARR-FAMILY TRANSCRIPTIONAL REGULATOR"/>
    <property type="match status" value="1"/>
</dbReference>
<dbReference type="Gene3D" id="1.10.10.10">
    <property type="entry name" value="Winged helix-like DNA-binding domain superfamily/Winged helix DNA-binding domain"/>
    <property type="match status" value="1"/>
</dbReference>
<dbReference type="InterPro" id="IPR039422">
    <property type="entry name" value="MarR/SlyA-like"/>
</dbReference>
<protein>
    <submittedName>
        <fullName evidence="2">MarR family transcriptional regulator</fullName>
    </submittedName>
</protein>
<dbReference type="PANTHER" id="PTHR33164">
    <property type="entry name" value="TRANSCRIPTIONAL REGULATOR, MARR FAMILY"/>
    <property type="match status" value="1"/>
</dbReference>
<dbReference type="InterPro" id="IPR000835">
    <property type="entry name" value="HTH_MarR-typ"/>
</dbReference>
<dbReference type="PROSITE" id="PS50995">
    <property type="entry name" value="HTH_MARR_2"/>
    <property type="match status" value="1"/>
</dbReference>
<evidence type="ECO:0000313" key="2">
    <source>
        <dbReference type="EMBL" id="MVQ50647.1"/>
    </source>
</evidence>
<sequence>MTAASAARVDRAELLVDLEREVGVMVRRLRRVLGERARAVHPDLQTSTYLLLTWVDKHGPVRASAVAESLGIDKGAISRQVQHLLELGLLDRTPDPDDGRATLLSANDEAKARLVEVSHASRLWLDGKLGDLPDAEVADFVRLLGRYNAALDA</sequence>
<dbReference type="InterPro" id="IPR036388">
    <property type="entry name" value="WH-like_DNA-bd_sf"/>
</dbReference>
<dbReference type="GO" id="GO:0003700">
    <property type="term" value="F:DNA-binding transcription factor activity"/>
    <property type="evidence" value="ECO:0007669"/>
    <property type="project" value="InterPro"/>
</dbReference>
<gene>
    <name evidence="2" type="ORF">GON03_15790</name>
</gene>
<evidence type="ECO:0000259" key="1">
    <source>
        <dbReference type="PROSITE" id="PS50995"/>
    </source>
</evidence>
<name>A0A6L6XVE8_9ACTN</name>
<organism evidence="2 3">
    <name type="scientific">Nocardioides agri</name>
    <dbReference type="NCBI Taxonomy" id="2682843"/>
    <lineage>
        <taxon>Bacteria</taxon>
        <taxon>Bacillati</taxon>
        <taxon>Actinomycetota</taxon>
        <taxon>Actinomycetes</taxon>
        <taxon>Propionibacteriales</taxon>
        <taxon>Nocardioidaceae</taxon>
        <taxon>Nocardioides</taxon>
    </lineage>
</organism>
<proteinExistence type="predicted"/>
<comment type="caution">
    <text evidence="2">The sequence shown here is derived from an EMBL/GenBank/DDBJ whole genome shotgun (WGS) entry which is preliminary data.</text>
</comment>
<dbReference type="RefSeq" id="WP_157343785.1">
    <property type="nucleotide sequence ID" value="NZ_WSEK01000004.1"/>
</dbReference>
<feature type="domain" description="HTH marR-type" evidence="1">
    <location>
        <begin position="15"/>
        <end position="149"/>
    </location>
</feature>